<gene>
    <name evidence="2" type="ORF">K435DRAFT_810412</name>
</gene>
<dbReference type="Proteomes" id="UP000297245">
    <property type="component" value="Unassembled WGS sequence"/>
</dbReference>
<protein>
    <submittedName>
        <fullName evidence="2">Uncharacterized protein</fullName>
    </submittedName>
</protein>
<dbReference type="EMBL" id="ML179975">
    <property type="protein sequence ID" value="THU79794.1"/>
    <property type="molecule type" value="Genomic_DNA"/>
</dbReference>
<evidence type="ECO:0000313" key="2">
    <source>
        <dbReference type="EMBL" id="THU79794.1"/>
    </source>
</evidence>
<evidence type="ECO:0000313" key="3">
    <source>
        <dbReference type="Proteomes" id="UP000297245"/>
    </source>
</evidence>
<feature type="compositionally biased region" description="Low complexity" evidence="1">
    <location>
        <begin position="170"/>
        <end position="181"/>
    </location>
</feature>
<name>A0A4S8KV48_DENBC</name>
<organism evidence="2 3">
    <name type="scientific">Dendrothele bispora (strain CBS 962.96)</name>
    <dbReference type="NCBI Taxonomy" id="1314807"/>
    <lineage>
        <taxon>Eukaryota</taxon>
        <taxon>Fungi</taxon>
        <taxon>Dikarya</taxon>
        <taxon>Basidiomycota</taxon>
        <taxon>Agaricomycotina</taxon>
        <taxon>Agaricomycetes</taxon>
        <taxon>Agaricomycetidae</taxon>
        <taxon>Agaricales</taxon>
        <taxon>Agaricales incertae sedis</taxon>
        <taxon>Dendrothele</taxon>
    </lineage>
</organism>
<dbReference type="AlphaFoldDB" id="A0A4S8KV48"/>
<evidence type="ECO:0000256" key="1">
    <source>
        <dbReference type="SAM" id="MobiDB-lite"/>
    </source>
</evidence>
<keyword evidence="3" id="KW-1185">Reference proteome</keyword>
<sequence length="198" mass="22125">MQVPGILRHPLRFVANLIAALPGSWFGPFGATFQKIMHMLTGFVQGRPFGRKQQAWSLGLRSMSTIEAKLKKPYHVKNLQIKAVAPIRVQSMGGYQFRSESYRNLSWILILTSKAVLRPTFATGETTGAKFNLTPHFSLAPLALGQTDVRLELESIAFTRGFPRTYRSTNEADASENAANENSRKKSRLCNAHSNFRA</sequence>
<accession>A0A4S8KV48</accession>
<reference evidence="2 3" key="1">
    <citation type="journal article" date="2019" name="Nat. Ecol. Evol.">
        <title>Megaphylogeny resolves global patterns of mushroom evolution.</title>
        <authorList>
            <person name="Varga T."/>
            <person name="Krizsan K."/>
            <person name="Foldi C."/>
            <person name="Dima B."/>
            <person name="Sanchez-Garcia M."/>
            <person name="Sanchez-Ramirez S."/>
            <person name="Szollosi G.J."/>
            <person name="Szarkandi J.G."/>
            <person name="Papp V."/>
            <person name="Albert L."/>
            <person name="Andreopoulos W."/>
            <person name="Angelini C."/>
            <person name="Antonin V."/>
            <person name="Barry K.W."/>
            <person name="Bougher N.L."/>
            <person name="Buchanan P."/>
            <person name="Buyck B."/>
            <person name="Bense V."/>
            <person name="Catcheside P."/>
            <person name="Chovatia M."/>
            <person name="Cooper J."/>
            <person name="Damon W."/>
            <person name="Desjardin D."/>
            <person name="Finy P."/>
            <person name="Geml J."/>
            <person name="Haridas S."/>
            <person name="Hughes K."/>
            <person name="Justo A."/>
            <person name="Karasinski D."/>
            <person name="Kautmanova I."/>
            <person name="Kiss B."/>
            <person name="Kocsube S."/>
            <person name="Kotiranta H."/>
            <person name="LaButti K.M."/>
            <person name="Lechner B.E."/>
            <person name="Liimatainen K."/>
            <person name="Lipzen A."/>
            <person name="Lukacs Z."/>
            <person name="Mihaltcheva S."/>
            <person name="Morgado L.N."/>
            <person name="Niskanen T."/>
            <person name="Noordeloos M.E."/>
            <person name="Ohm R.A."/>
            <person name="Ortiz-Santana B."/>
            <person name="Ovrebo C."/>
            <person name="Racz N."/>
            <person name="Riley R."/>
            <person name="Savchenko A."/>
            <person name="Shiryaev A."/>
            <person name="Soop K."/>
            <person name="Spirin V."/>
            <person name="Szebenyi C."/>
            <person name="Tomsovsky M."/>
            <person name="Tulloss R.E."/>
            <person name="Uehling J."/>
            <person name="Grigoriev I.V."/>
            <person name="Vagvolgyi C."/>
            <person name="Papp T."/>
            <person name="Martin F.M."/>
            <person name="Miettinen O."/>
            <person name="Hibbett D.S."/>
            <person name="Nagy L.G."/>
        </authorList>
    </citation>
    <scope>NUCLEOTIDE SEQUENCE [LARGE SCALE GENOMIC DNA]</scope>
    <source>
        <strain evidence="2 3">CBS 962.96</strain>
    </source>
</reference>
<feature type="region of interest" description="Disordered" evidence="1">
    <location>
        <begin position="170"/>
        <end position="198"/>
    </location>
</feature>
<proteinExistence type="predicted"/>